<dbReference type="InterPro" id="IPR037171">
    <property type="entry name" value="NagB/RpiA_transferase-like"/>
</dbReference>
<gene>
    <name evidence="5" type="ORF">NI17_022550</name>
</gene>
<dbReference type="GO" id="GO:0035999">
    <property type="term" value="P:tetrahydrofolate interconversion"/>
    <property type="evidence" value="ECO:0007669"/>
    <property type="project" value="TreeGrafter"/>
</dbReference>
<dbReference type="EMBL" id="CP063196">
    <property type="protein sequence ID" value="UOE19464.1"/>
    <property type="molecule type" value="Genomic_DNA"/>
</dbReference>
<dbReference type="KEGG" id="thao:NI17_022550"/>
<dbReference type="Pfam" id="PF01812">
    <property type="entry name" value="5-FTHF_cyc-lig"/>
    <property type="match status" value="1"/>
</dbReference>
<dbReference type="GO" id="GO:0046872">
    <property type="term" value="F:metal ion binding"/>
    <property type="evidence" value="ECO:0007669"/>
    <property type="project" value="UniProtKB-KW"/>
</dbReference>
<evidence type="ECO:0000313" key="6">
    <source>
        <dbReference type="Proteomes" id="UP000265719"/>
    </source>
</evidence>
<dbReference type="AlphaFoldDB" id="A0A399G327"/>
<evidence type="ECO:0000256" key="2">
    <source>
        <dbReference type="ARBA" id="ARBA00022741"/>
    </source>
</evidence>
<evidence type="ECO:0000256" key="1">
    <source>
        <dbReference type="ARBA" id="ARBA00010638"/>
    </source>
</evidence>
<keyword evidence="4" id="KW-0460">Magnesium</keyword>
<reference evidence="5" key="1">
    <citation type="submission" date="2020-10" db="EMBL/GenBank/DDBJ databases">
        <title>De novo genome project of the cellulose decomposer Thermobifida halotolerans type strain.</title>
        <authorList>
            <person name="Nagy I."/>
            <person name="Horvath B."/>
            <person name="Kukolya J."/>
            <person name="Nagy I."/>
            <person name="Orsini M."/>
        </authorList>
    </citation>
    <scope>NUCLEOTIDE SEQUENCE</scope>
    <source>
        <strain evidence="5">DSM 44931</strain>
    </source>
</reference>
<evidence type="ECO:0000256" key="4">
    <source>
        <dbReference type="RuleBase" id="RU361279"/>
    </source>
</evidence>
<dbReference type="InterPro" id="IPR002698">
    <property type="entry name" value="FTHF_cligase"/>
</dbReference>
<organism evidence="5 6">
    <name type="scientific">Thermobifida halotolerans</name>
    <dbReference type="NCBI Taxonomy" id="483545"/>
    <lineage>
        <taxon>Bacteria</taxon>
        <taxon>Bacillati</taxon>
        <taxon>Actinomycetota</taxon>
        <taxon>Actinomycetes</taxon>
        <taxon>Streptosporangiales</taxon>
        <taxon>Nocardiopsidaceae</taxon>
        <taxon>Thermobifida</taxon>
    </lineage>
</organism>
<dbReference type="GO" id="GO:0005524">
    <property type="term" value="F:ATP binding"/>
    <property type="evidence" value="ECO:0007669"/>
    <property type="project" value="UniProtKB-KW"/>
</dbReference>
<keyword evidence="4" id="KW-0479">Metal-binding</keyword>
<dbReference type="GO" id="GO:0009396">
    <property type="term" value="P:folic acid-containing compound biosynthetic process"/>
    <property type="evidence" value="ECO:0007669"/>
    <property type="project" value="TreeGrafter"/>
</dbReference>
<protein>
    <recommendedName>
        <fullName evidence="4">5-formyltetrahydrofolate cyclo-ligase</fullName>
        <ecNumber evidence="4">6.3.3.2</ecNumber>
    </recommendedName>
</protein>
<comment type="similarity">
    <text evidence="1 4">Belongs to the 5-formyltetrahydrofolate cyclo-ligase family.</text>
</comment>
<dbReference type="Proteomes" id="UP000265719">
    <property type="component" value="Chromosome"/>
</dbReference>
<dbReference type="PANTHER" id="PTHR23407">
    <property type="entry name" value="ATPASE INHIBITOR/5-FORMYLTETRAHYDROFOLATE CYCLO-LIGASE"/>
    <property type="match status" value="1"/>
</dbReference>
<proteinExistence type="inferred from homology"/>
<sequence length="195" mass="20204">MDGVLSKRELRRRVLAARRELSGRARAAAGAAIRDAVLALPEVSSGRTVAVYYAVGSEPDTRPLVAALSERGGTVLLPVFLDGGELDWAPYTGPDSLAPAGHGLVEPTGPRLGVDAVRGVSALVCPALAVDAAGYRLGRGAGCYDRALARAGEGAVSLAVVYDTELVESVPTEEHDRPVRGAVTPGRGVVWLGNR</sequence>
<name>A0A399G327_9ACTN</name>
<keyword evidence="2 4" id="KW-0547">Nucleotide-binding</keyword>
<accession>A0A399G327</accession>
<dbReference type="InterPro" id="IPR024185">
    <property type="entry name" value="FTHF_cligase-like_sf"/>
</dbReference>
<dbReference type="OrthoDB" id="3242798at2"/>
<dbReference type="PIRSF" id="PIRSF006806">
    <property type="entry name" value="FTHF_cligase"/>
    <property type="match status" value="1"/>
</dbReference>
<dbReference type="Gene3D" id="3.40.50.10420">
    <property type="entry name" value="NagB/RpiA/CoA transferase-like"/>
    <property type="match status" value="1"/>
</dbReference>
<keyword evidence="3 4" id="KW-0067">ATP-binding</keyword>
<comment type="catalytic activity">
    <reaction evidence="4">
        <text>(6S)-5-formyl-5,6,7,8-tetrahydrofolate + ATP = (6R)-5,10-methenyltetrahydrofolate + ADP + phosphate</text>
        <dbReference type="Rhea" id="RHEA:10488"/>
        <dbReference type="ChEBI" id="CHEBI:30616"/>
        <dbReference type="ChEBI" id="CHEBI:43474"/>
        <dbReference type="ChEBI" id="CHEBI:57455"/>
        <dbReference type="ChEBI" id="CHEBI:57457"/>
        <dbReference type="ChEBI" id="CHEBI:456216"/>
        <dbReference type="EC" id="6.3.3.2"/>
    </reaction>
</comment>
<dbReference type="SUPFAM" id="SSF100950">
    <property type="entry name" value="NagB/RpiA/CoA transferase-like"/>
    <property type="match status" value="1"/>
</dbReference>
<dbReference type="NCBIfam" id="TIGR02727">
    <property type="entry name" value="MTHFS_bact"/>
    <property type="match status" value="1"/>
</dbReference>
<dbReference type="RefSeq" id="WP_068687409.1">
    <property type="nucleotide sequence ID" value="NZ_CP063196.1"/>
</dbReference>
<evidence type="ECO:0000313" key="5">
    <source>
        <dbReference type="EMBL" id="UOE19464.1"/>
    </source>
</evidence>
<dbReference type="PANTHER" id="PTHR23407:SF1">
    <property type="entry name" value="5-FORMYLTETRAHYDROFOLATE CYCLO-LIGASE"/>
    <property type="match status" value="1"/>
</dbReference>
<comment type="cofactor">
    <cofactor evidence="4">
        <name>Mg(2+)</name>
        <dbReference type="ChEBI" id="CHEBI:18420"/>
    </cofactor>
</comment>
<keyword evidence="6" id="KW-1185">Reference proteome</keyword>
<evidence type="ECO:0000256" key="3">
    <source>
        <dbReference type="ARBA" id="ARBA00022840"/>
    </source>
</evidence>
<keyword evidence="5" id="KW-0436">Ligase</keyword>
<dbReference type="GO" id="GO:0030272">
    <property type="term" value="F:5-formyltetrahydrofolate cyclo-ligase activity"/>
    <property type="evidence" value="ECO:0007669"/>
    <property type="project" value="UniProtKB-EC"/>
</dbReference>
<dbReference type="EC" id="6.3.3.2" evidence="4"/>